<dbReference type="RefSeq" id="WP_083125275.1">
    <property type="nucleotide sequence ID" value="NZ_MVIM01000004.1"/>
</dbReference>
<keyword evidence="4" id="KW-1185">Reference proteome</keyword>
<evidence type="ECO:0000256" key="1">
    <source>
        <dbReference type="ARBA" id="ARBA00022723"/>
    </source>
</evidence>
<evidence type="ECO:0000313" key="3">
    <source>
        <dbReference type="EMBL" id="ORB66101.1"/>
    </source>
</evidence>
<dbReference type="PANTHER" id="PTHR33542:SF5">
    <property type="entry name" value="FERROCHELATASE CHE1"/>
    <property type="match status" value="1"/>
</dbReference>
<dbReference type="GO" id="GO:0046872">
    <property type="term" value="F:metal ion binding"/>
    <property type="evidence" value="ECO:0007669"/>
    <property type="project" value="UniProtKB-KW"/>
</dbReference>
<dbReference type="STRING" id="75922.BST47_09460"/>
<dbReference type="AlphaFoldDB" id="A0A1X0JTG7"/>
<keyword evidence="1" id="KW-0479">Metal-binding</keyword>
<dbReference type="PANTHER" id="PTHR33542">
    <property type="entry name" value="SIROHYDROCHLORIN FERROCHELATASE, CHLOROPLASTIC"/>
    <property type="match status" value="1"/>
</dbReference>
<gene>
    <name evidence="3" type="ORF">BST47_09460</name>
</gene>
<evidence type="ECO:0000256" key="2">
    <source>
        <dbReference type="ARBA" id="ARBA00023239"/>
    </source>
</evidence>
<dbReference type="CDD" id="cd03416">
    <property type="entry name" value="CbiX_SirB_N"/>
    <property type="match status" value="1"/>
</dbReference>
<dbReference type="Proteomes" id="UP000192411">
    <property type="component" value="Unassembled WGS sequence"/>
</dbReference>
<dbReference type="OrthoDB" id="482456at2"/>
<evidence type="ECO:0000313" key="4">
    <source>
        <dbReference type="Proteomes" id="UP000192411"/>
    </source>
</evidence>
<organism evidence="3 4">
    <name type="scientific">Mycolicibacterium tusciae</name>
    <dbReference type="NCBI Taxonomy" id="75922"/>
    <lineage>
        <taxon>Bacteria</taxon>
        <taxon>Bacillati</taxon>
        <taxon>Actinomycetota</taxon>
        <taxon>Actinomycetes</taxon>
        <taxon>Mycobacteriales</taxon>
        <taxon>Mycobacteriaceae</taxon>
        <taxon>Mycolicibacterium</taxon>
    </lineage>
</organism>
<accession>A0A1X0JTG7</accession>
<dbReference type="CDD" id="cd03414">
    <property type="entry name" value="CbiX_SirB_C"/>
    <property type="match status" value="1"/>
</dbReference>
<dbReference type="InterPro" id="IPR002762">
    <property type="entry name" value="CbiX-like"/>
</dbReference>
<dbReference type="EMBL" id="MVIM01000004">
    <property type="protein sequence ID" value="ORB66101.1"/>
    <property type="molecule type" value="Genomic_DNA"/>
</dbReference>
<protein>
    <submittedName>
        <fullName evidence="3">Sirohydrochlorin chelatase</fullName>
    </submittedName>
</protein>
<dbReference type="Pfam" id="PF01903">
    <property type="entry name" value="CbiX"/>
    <property type="match status" value="2"/>
</dbReference>
<dbReference type="SUPFAM" id="SSF53800">
    <property type="entry name" value="Chelatase"/>
    <property type="match status" value="1"/>
</dbReference>
<dbReference type="Gene3D" id="3.40.50.1400">
    <property type="match status" value="2"/>
</dbReference>
<reference evidence="3 4" key="1">
    <citation type="submission" date="2017-02" db="EMBL/GenBank/DDBJ databases">
        <title>The new phylogeny of genus Mycobacterium.</title>
        <authorList>
            <person name="Tortoli E."/>
            <person name="Trovato A."/>
            <person name="Cirillo D.M."/>
        </authorList>
    </citation>
    <scope>NUCLEOTIDE SEQUENCE [LARGE SCALE GENOMIC DNA]</scope>
    <source>
        <strain evidence="3 4">DSM 44338</strain>
    </source>
</reference>
<dbReference type="InterPro" id="IPR050963">
    <property type="entry name" value="Sirohydro_Cobaltochel/CbiX"/>
</dbReference>
<dbReference type="GO" id="GO:0016829">
    <property type="term" value="F:lyase activity"/>
    <property type="evidence" value="ECO:0007669"/>
    <property type="project" value="UniProtKB-KW"/>
</dbReference>
<name>A0A1X0JTG7_9MYCO</name>
<proteinExistence type="predicted"/>
<comment type="caution">
    <text evidence="3">The sequence shown here is derived from an EMBL/GenBank/DDBJ whole genome shotgun (WGS) entry which is preliminary data.</text>
</comment>
<keyword evidence="2" id="KW-0456">Lyase</keyword>
<sequence length="248" mass="25950">MRTARVVTVPAPASRPTLVLAAHGSVDPRSAAVTHAVAGRIRRLRPWLDVRAAFLEKTDPNLRDVLTGLRDGVVVPFLLADAYHARVDIPEMIEQSGARVDQAEVLGEDPALLSVLRQRLSEAGVSPDEEGLGVVVAAVGSSNEAANARTGDVACALGIGTRWAGAEVAFATGPWPNVADAVERLRADGARKLVIAPWFLAHGIITDRVASYAAAHGIPMAEPLGSHNLVAATVLDRFDAMSVVSAAA</sequence>